<gene>
    <name evidence="2" type="ORF">PLEPLA_LOCUS37418</name>
</gene>
<feature type="region of interest" description="Disordered" evidence="1">
    <location>
        <begin position="114"/>
        <end position="145"/>
    </location>
</feature>
<feature type="compositionally biased region" description="Basic and acidic residues" evidence="1">
    <location>
        <begin position="116"/>
        <end position="125"/>
    </location>
</feature>
<protein>
    <submittedName>
        <fullName evidence="2">Uncharacterized protein</fullName>
    </submittedName>
</protein>
<evidence type="ECO:0000313" key="3">
    <source>
        <dbReference type="Proteomes" id="UP001153269"/>
    </source>
</evidence>
<organism evidence="2 3">
    <name type="scientific">Pleuronectes platessa</name>
    <name type="common">European plaice</name>
    <dbReference type="NCBI Taxonomy" id="8262"/>
    <lineage>
        <taxon>Eukaryota</taxon>
        <taxon>Metazoa</taxon>
        <taxon>Chordata</taxon>
        <taxon>Craniata</taxon>
        <taxon>Vertebrata</taxon>
        <taxon>Euteleostomi</taxon>
        <taxon>Actinopterygii</taxon>
        <taxon>Neopterygii</taxon>
        <taxon>Teleostei</taxon>
        <taxon>Neoteleostei</taxon>
        <taxon>Acanthomorphata</taxon>
        <taxon>Carangaria</taxon>
        <taxon>Pleuronectiformes</taxon>
        <taxon>Pleuronectoidei</taxon>
        <taxon>Pleuronectidae</taxon>
        <taxon>Pleuronectes</taxon>
    </lineage>
</organism>
<dbReference type="EMBL" id="CADEAL010004025">
    <property type="protein sequence ID" value="CAB1449733.1"/>
    <property type="molecule type" value="Genomic_DNA"/>
</dbReference>
<feature type="compositionally biased region" description="Polar residues" evidence="1">
    <location>
        <begin position="8"/>
        <end position="28"/>
    </location>
</feature>
<evidence type="ECO:0000256" key="1">
    <source>
        <dbReference type="SAM" id="MobiDB-lite"/>
    </source>
</evidence>
<sequence length="145" mass="15351">MPAPLGSPETTAHSPLSNRPITSHYGQFSNKPNLSSAVGLFAITQNSISPALTHHTLSPKLPPLSHISNTKSSLRHLCYHRLSPLPHFTPCPLIPPPMKAPVGDVPVEGEIAAGDGGHKSHKTPDVVRSPSPSFSGVLEQGRDIV</sequence>
<proteinExistence type="predicted"/>
<name>A0A9N7VF12_PLEPL</name>
<accession>A0A9N7VF12</accession>
<comment type="caution">
    <text evidence="2">The sequence shown here is derived from an EMBL/GenBank/DDBJ whole genome shotgun (WGS) entry which is preliminary data.</text>
</comment>
<feature type="region of interest" description="Disordered" evidence="1">
    <location>
        <begin position="1"/>
        <end position="28"/>
    </location>
</feature>
<keyword evidence="3" id="KW-1185">Reference proteome</keyword>
<dbReference type="AlphaFoldDB" id="A0A9N7VF12"/>
<evidence type="ECO:0000313" key="2">
    <source>
        <dbReference type="EMBL" id="CAB1449733.1"/>
    </source>
</evidence>
<reference evidence="2" key="1">
    <citation type="submission" date="2020-03" db="EMBL/GenBank/DDBJ databases">
        <authorList>
            <person name="Weist P."/>
        </authorList>
    </citation>
    <scope>NUCLEOTIDE SEQUENCE</scope>
</reference>
<dbReference type="Proteomes" id="UP001153269">
    <property type="component" value="Unassembled WGS sequence"/>
</dbReference>